<evidence type="ECO:0000256" key="1">
    <source>
        <dbReference type="SAM" id="Coils"/>
    </source>
</evidence>
<feature type="coiled-coil region" evidence="1">
    <location>
        <begin position="81"/>
        <end position="108"/>
    </location>
</feature>
<evidence type="ECO:0000313" key="4">
    <source>
        <dbReference type="Proteomes" id="UP000737391"/>
    </source>
</evidence>
<protein>
    <submittedName>
        <fullName evidence="3">Uncharacterized protein</fullName>
    </submittedName>
</protein>
<feature type="region of interest" description="Disordered" evidence="2">
    <location>
        <begin position="163"/>
        <end position="200"/>
    </location>
</feature>
<feature type="region of interest" description="Disordered" evidence="2">
    <location>
        <begin position="1"/>
        <end position="59"/>
    </location>
</feature>
<comment type="caution">
    <text evidence="3">The sequence shown here is derived from an EMBL/GenBank/DDBJ whole genome shotgun (WGS) entry which is preliminary data.</text>
</comment>
<organism evidence="3 4">
    <name type="scientific">Fusarium agapanthi</name>
    <dbReference type="NCBI Taxonomy" id="1803897"/>
    <lineage>
        <taxon>Eukaryota</taxon>
        <taxon>Fungi</taxon>
        <taxon>Dikarya</taxon>
        <taxon>Ascomycota</taxon>
        <taxon>Pezizomycotina</taxon>
        <taxon>Sordariomycetes</taxon>
        <taxon>Hypocreomycetidae</taxon>
        <taxon>Hypocreales</taxon>
        <taxon>Nectriaceae</taxon>
        <taxon>Fusarium</taxon>
        <taxon>Fusarium fujikuroi species complex</taxon>
    </lineage>
</organism>
<evidence type="ECO:0000313" key="3">
    <source>
        <dbReference type="EMBL" id="KAF4503104.1"/>
    </source>
</evidence>
<sequence length="315" mass="36006">MSSCIQNREQDRDRRDNGPQGSSYSDNNVAPRWRVHEDNPGWSDETPSRSDANDQDPTWEQDCNRIDILSAENSDLRQDVHGESNERIRELKDNNSGLEDEVVNMRTKLSFATDTIINEIQNRIDTDTPAGPTVRALRNQIVEQANTIEKLETQKRKAVEDFNKLQLRSKKKRSSKDTKTQHETSASRSALPDGNPGPIPPVREFVSYSVEKAMRERLIIDKHLTLDVMFQLQRTLRKKTTEGKSLYRFIHRGNSDCYYCFHEVCEKGPDASVEQRLVDAGCQLGSARCKFRMKVVVSGSYRKLQIHNPALVNSA</sequence>
<name>A0A9P5EH24_9HYPO</name>
<dbReference type="AlphaFoldDB" id="A0A9P5EH24"/>
<feature type="compositionally biased region" description="Basic and acidic residues" evidence="2">
    <location>
        <begin position="8"/>
        <end position="17"/>
    </location>
</feature>
<reference evidence="3" key="1">
    <citation type="submission" date="2020-01" db="EMBL/GenBank/DDBJ databases">
        <title>Identification and distribution of gene clusters putatively required for synthesis of sphingolipid metabolism inhibitors in phylogenetically diverse species of the filamentous fungus Fusarium.</title>
        <authorList>
            <person name="Kim H.-S."/>
            <person name="Busman M."/>
            <person name="Brown D.W."/>
            <person name="Divon H."/>
            <person name="Uhlig S."/>
            <person name="Proctor R.H."/>
        </authorList>
    </citation>
    <scope>NUCLEOTIDE SEQUENCE</scope>
    <source>
        <strain evidence="3">NRRL 31653</strain>
    </source>
</reference>
<dbReference type="OrthoDB" id="5089449at2759"/>
<gene>
    <name evidence="3" type="ORF">FAGAP_659</name>
</gene>
<keyword evidence="4" id="KW-1185">Reference proteome</keyword>
<dbReference type="Proteomes" id="UP000737391">
    <property type="component" value="Unassembled WGS sequence"/>
</dbReference>
<accession>A0A9P5EH24</accession>
<feature type="compositionally biased region" description="Polar residues" evidence="2">
    <location>
        <begin position="19"/>
        <end position="28"/>
    </location>
</feature>
<keyword evidence="1" id="KW-0175">Coiled coil</keyword>
<dbReference type="EMBL" id="LUFC02000038">
    <property type="protein sequence ID" value="KAF4503104.1"/>
    <property type="molecule type" value="Genomic_DNA"/>
</dbReference>
<proteinExistence type="predicted"/>
<evidence type="ECO:0000256" key="2">
    <source>
        <dbReference type="SAM" id="MobiDB-lite"/>
    </source>
</evidence>